<dbReference type="GO" id="GO:0005886">
    <property type="term" value="C:plasma membrane"/>
    <property type="evidence" value="ECO:0007669"/>
    <property type="project" value="TreeGrafter"/>
</dbReference>
<dbReference type="GO" id="GO:0009055">
    <property type="term" value="F:electron transfer activity"/>
    <property type="evidence" value="ECO:0007669"/>
    <property type="project" value="TreeGrafter"/>
</dbReference>
<dbReference type="Gene3D" id="3.90.700.10">
    <property type="entry name" value="Succinate dehydrogenase/fumarate reductase flavoprotein, catalytic domain"/>
    <property type="match status" value="1"/>
</dbReference>
<dbReference type="Pfam" id="PF00890">
    <property type="entry name" value="FAD_binding_2"/>
    <property type="match status" value="1"/>
</dbReference>
<dbReference type="HOGENOM" id="CLU_027931_0_0_6"/>
<organism evidence="5 6">
    <name type="scientific">Escherichia coli O6:H1 (strain CFT073 / ATCC 700928 / UPEC)</name>
    <dbReference type="NCBI Taxonomy" id="199310"/>
    <lineage>
        <taxon>Bacteria</taxon>
        <taxon>Pseudomonadati</taxon>
        <taxon>Pseudomonadota</taxon>
        <taxon>Gammaproteobacteria</taxon>
        <taxon>Enterobacterales</taxon>
        <taxon>Enterobacteriaceae</taxon>
        <taxon>Escherichia</taxon>
    </lineage>
</organism>
<feature type="domain" description="FAD-dependent oxidoreductase 2 FAD-binding" evidence="4">
    <location>
        <begin position="85"/>
        <end position="514"/>
    </location>
</feature>
<evidence type="ECO:0000256" key="1">
    <source>
        <dbReference type="ARBA" id="ARBA00001974"/>
    </source>
</evidence>
<keyword evidence="2" id="KW-0285">Flavoprotein</keyword>
<dbReference type="InterPro" id="IPR036188">
    <property type="entry name" value="FAD/NAD-bd_sf"/>
</dbReference>
<dbReference type="STRING" id="199310.c5021"/>
<dbReference type="GO" id="GO:0000104">
    <property type="term" value="F:succinate dehydrogenase activity"/>
    <property type="evidence" value="ECO:0007669"/>
    <property type="project" value="TreeGrafter"/>
</dbReference>
<dbReference type="InterPro" id="IPR027477">
    <property type="entry name" value="Succ_DH/fumarate_Rdtase_cat_sf"/>
</dbReference>
<dbReference type="GO" id="GO:0009061">
    <property type="term" value="P:anaerobic respiration"/>
    <property type="evidence" value="ECO:0007669"/>
    <property type="project" value="TreeGrafter"/>
</dbReference>
<dbReference type="SUPFAM" id="SSF51905">
    <property type="entry name" value="FAD/NAD(P)-binding domain"/>
    <property type="match status" value="1"/>
</dbReference>
<dbReference type="InterPro" id="IPR030664">
    <property type="entry name" value="SdhA/FrdA/AprA"/>
</dbReference>
<keyword evidence="6" id="KW-1185">Reference proteome</keyword>
<reference evidence="5 6" key="1">
    <citation type="journal article" date="2002" name="Proc. Natl. Acad. Sci. U.S.A.">
        <title>Extensive mosaic structure revealed by the complete genome sequence of uropathogenic Escherichia coli.</title>
        <authorList>
            <person name="Welch R.A."/>
            <person name="Burland V."/>
            <person name="Plunkett G.III."/>
            <person name="Redford P."/>
            <person name="Roesch P."/>
            <person name="Rasko D."/>
            <person name="Buckles E.L."/>
            <person name="Liou S.R."/>
            <person name="Boutin A."/>
            <person name="Hackett J."/>
            <person name="Stroud D."/>
            <person name="Mayhew G.F."/>
            <person name="Rose D.J."/>
            <person name="Zhou S."/>
            <person name="Schwartz D.C."/>
            <person name="Perna N.T."/>
            <person name="Mobley H.L."/>
            <person name="Donnenberg M.S."/>
            <person name="Blattner F.R."/>
        </authorList>
    </citation>
    <scope>NUCLEOTIDE SEQUENCE [LARGE SCALE GENOMIC DNA]</scope>
    <source>
        <strain evidence="6">CFT073 / ATCC 700928 / UPEC</strain>
    </source>
</reference>
<dbReference type="Proteomes" id="UP000001410">
    <property type="component" value="Chromosome"/>
</dbReference>
<dbReference type="Gene3D" id="3.50.50.60">
    <property type="entry name" value="FAD/NAD(P)-binding domain"/>
    <property type="match status" value="2"/>
</dbReference>
<protein>
    <submittedName>
        <fullName evidence="5">Putative oxidoreductase</fullName>
    </submittedName>
</protein>
<dbReference type="GO" id="GO:0050660">
    <property type="term" value="F:flavin adenine dinucleotide binding"/>
    <property type="evidence" value="ECO:0007669"/>
    <property type="project" value="TreeGrafter"/>
</dbReference>
<dbReference type="InterPro" id="IPR003953">
    <property type="entry name" value="FAD-dep_OxRdtase_2_FAD-bd"/>
</dbReference>
<dbReference type="PANTHER" id="PTHR11632">
    <property type="entry name" value="SUCCINATE DEHYDROGENASE 2 FLAVOPROTEIN SUBUNIT"/>
    <property type="match status" value="1"/>
</dbReference>
<proteinExistence type="predicted"/>
<keyword evidence="3" id="KW-0560">Oxidoreductase</keyword>
<dbReference type="AlphaFoldDB" id="A0A0H2VD44"/>
<name>A0A0H2VD44_ECOL6</name>
<evidence type="ECO:0000256" key="2">
    <source>
        <dbReference type="ARBA" id="ARBA00022630"/>
    </source>
</evidence>
<evidence type="ECO:0000313" key="5">
    <source>
        <dbReference type="EMBL" id="AAN83447.1"/>
    </source>
</evidence>
<accession>A0A0H2VD44</accession>
<dbReference type="KEGG" id="ecc:c5021"/>
<gene>
    <name evidence="5" type="ordered locus">c5021</name>
</gene>
<dbReference type="EMBL" id="AE014075">
    <property type="protein sequence ID" value="AAN83447.1"/>
    <property type="molecule type" value="Genomic_DNA"/>
</dbReference>
<dbReference type="PANTHER" id="PTHR11632:SF51">
    <property type="entry name" value="SUCCINATE DEHYDROGENASE [UBIQUINONE] FLAVOPROTEIN SUBUNIT, MITOCHONDRIAL"/>
    <property type="match status" value="1"/>
</dbReference>
<comment type="cofactor">
    <cofactor evidence="1">
        <name>FAD</name>
        <dbReference type="ChEBI" id="CHEBI:57692"/>
    </cofactor>
</comment>
<dbReference type="eggNOG" id="COG1053">
    <property type="taxonomic scope" value="Bacteria"/>
</dbReference>
<evidence type="ECO:0000259" key="4">
    <source>
        <dbReference type="Pfam" id="PF00890"/>
    </source>
</evidence>
<sequence>MVRLLRLSLLQKHAIVILMILPTLKRSAFPNITRLRAPTMTHNVSESIIDSLTDVKMPHYAPLAQVSGSIDLNGTILPEYRCNTLVLGSGAAGWRAAVELKRQNVDVMVASSKAFWGTSACSGSDKQTLHTANTRANGDHFLTLSNTLAAGGAMDHDTAYVEALGSVNTCEVLKYLGLDLPEDLFGATLRYQTDHDEFGRATSCGPRTSRLMVKVLAQEAMRLNIPLCDHTTAIRILTSGEGENRRVEGVIAIDKACRDNPWRMVVIRCQHLVLATGGPGELYRDSVYPVNCFSALGMALEAGITLVNLTESQFGIGTPRSQFPWNLSGTYMQAMPRIYSQDHSGRQYNFLATYYPTTRMLASAIFRKGYQWPFHAERMLEYGSSLLDVAVYEETQKGRDVFLDFLREPEPAADGTLFNLRELDDDVIDYLQQNHALLAQPLARLTQMNPLAIRLYQMHGHDLTASPLKFTLNNQHLNGGIEVDIWARTSLTGCYAAGENAGTHGVTRPGGAALNAGQVFARRCALHIAHQKSQDRPLERQQILSTINEAQQHLNQGLLRDDVRETIQNTMSHHAAILCHTQGINTAAQTLATLCEDIRREGIQCDENSLAQSFQWRQSAQLALAVLRSLQCYVENGGGSRGARAIYDGEAGIAPQTPGGPLLAWRFRPENQDARQYMICVCREANDYQTWTRPCRERGVLTLTNFERQWQNWIAATPFQY</sequence>
<dbReference type="PRINTS" id="PR00368">
    <property type="entry name" value="FADPNR"/>
</dbReference>
<evidence type="ECO:0000256" key="3">
    <source>
        <dbReference type="ARBA" id="ARBA00023002"/>
    </source>
</evidence>
<evidence type="ECO:0000313" key="6">
    <source>
        <dbReference type="Proteomes" id="UP000001410"/>
    </source>
</evidence>